<dbReference type="EMBL" id="JAWWNJ010000017">
    <property type="protein sequence ID" value="KAK7038241.1"/>
    <property type="molecule type" value="Genomic_DNA"/>
</dbReference>
<sequence length="310" mass="35501">MPHAPRTPSPKKRKASQSSESPTNKGKTSPLGIRKRQKEWIDGLPAQWIPLSTFVHPEGTETITKGDAQKIYKLKKEELGILPFERSMSKDGYTMFLYSITQVRNLTLRKCKQLQVPWPVSPPKPAPPKPWETNPPLIIKDYTCPPGAKKPDPSPILWLPDRILAPVPVRDACRLYCIEPSDIEDLSDHSPWIDLETVAKRAVTLHGGFHAHEAILLSCRKAEEKELLKEESQRTTPSYEDPKSHFQFSRVVKKEMMSDKEHQHYSDLYSTPGSYEYRQQRTVAVLYPIVYSSTNDYGTSPEWFPCWGDF</sequence>
<feature type="region of interest" description="Disordered" evidence="1">
    <location>
        <begin position="1"/>
        <end position="35"/>
    </location>
</feature>
<evidence type="ECO:0000256" key="1">
    <source>
        <dbReference type="SAM" id="MobiDB-lite"/>
    </source>
</evidence>
<dbReference type="AlphaFoldDB" id="A0AAW0CGU4"/>
<protein>
    <submittedName>
        <fullName evidence="2">Uncharacterized protein</fullName>
    </submittedName>
</protein>
<gene>
    <name evidence="2" type="ORF">R3P38DRAFT_2905185</name>
</gene>
<comment type="caution">
    <text evidence="2">The sequence shown here is derived from an EMBL/GenBank/DDBJ whole genome shotgun (WGS) entry which is preliminary data.</text>
</comment>
<name>A0AAW0CGU4_9AGAR</name>
<keyword evidence="3" id="KW-1185">Reference proteome</keyword>
<proteinExistence type="predicted"/>
<dbReference type="Proteomes" id="UP001362999">
    <property type="component" value="Unassembled WGS sequence"/>
</dbReference>
<organism evidence="2 3">
    <name type="scientific">Favolaschia claudopus</name>
    <dbReference type="NCBI Taxonomy" id="2862362"/>
    <lineage>
        <taxon>Eukaryota</taxon>
        <taxon>Fungi</taxon>
        <taxon>Dikarya</taxon>
        <taxon>Basidiomycota</taxon>
        <taxon>Agaricomycotina</taxon>
        <taxon>Agaricomycetes</taxon>
        <taxon>Agaricomycetidae</taxon>
        <taxon>Agaricales</taxon>
        <taxon>Marasmiineae</taxon>
        <taxon>Mycenaceae</taxon>
        <taxon>Favolaschia</taxon>
    </lineage>
</organism>
<evidence type="ECO:0000313" key="2">
    <source>
        <dbReference type="EMBL" id="KAK7038241.1"/>
    </source>
</evidence>
<evidence type="ECO:0000313" key="3">
    <source>
        <dbReference type="Proteomes" id="UP001362999"/>
    </source>
</evidence>
<accession>A0AAW0CGU4</accession>
<reference evidence="2 3" key="1">
    <citation type="journal article" date="2024" name="J Genomics">
        <title>Draft genome sequencing and assembly of Favolaschia claudopus CIRM-BRFM 2984 isolated from oak limbs.</title>
        <authorList>
            <person name="Navarro D."/>
            <person name="Drula E."/>
            <person name="Chaduli D."/>
            <person name="Cazenave R."/>
            <person name="Ahrendt S."/>
            <person name="Wang J."/>
            <person name="Lipzen A."/>
            <person name="Daum C."/>
            <person name="Barry K."/>
            <person name="Grigoriev I.V."/>
            <person name="Favel A."/>
            <person name="Rosso M.N."/>
            <person name="Martin F."/>
        </authorList>
    </citation>
    <scope>NUCLEOTIDE SEQUENCE [LARGE SCALE GENOMIC DNA]</scope>
    <source>
        <strain evidence="2 3">CIRM-BRFM 2984</strain>
    </source>
</reference>
<feature type="compositionally biased region" description="Polar residues" evidence="1">
    <location>
        <begin position="16"/>
        <end position="27"/>
    </location>
</feature>